<dbReference type="InterPro" id="IPR051130">
    <property type="entry name" value="Mito_struct-func_regulator"/>
</dbReference>
<dbReference type="InterPro" id="IPR001466">
    <property type="entry name" value="Beta-lactam-related"/>
</dbReference>
<dbReference type="EMBL" id="JAWDEY010000022">
    <property type="protein sequence ID" value="KAK6588736.1"/>
    <property type="molecule type" value="Genomic_DNA"/>
</dbReference>
<feature type="compositionally biased region" description="Basic and acidic residues" evidence="1">
    <location>
        <begin position="743"/>
        <end position="766"/>
    </location>
</feature>
<feature type="region of interest" description="Disordered" evidence="1">
    <location>
        <begin position="739"/>
        <end position="766"/>
    </location>
</feature>
<protein>
    <submittedName>
        <fullName evidence="4">ABC1 family beta-lactamase</fullName>
    </submittedName>
</protein>
<proteinExistence type="predicted"/>
<accession>A0AAV9Y224</accession>
<keyword evidence="5" id="KW-1185">Reference proteome</keyword>
<dbReference type="InterPro" id="IPR011009">
    <property type="entry name" value="Kinase-like_dom_sf"/>
</dbReference>
<evidence type="ECO:0000313" key="4">
    <source>
        <dbReference type="EMBL" id="KAK6588736.1"/>
    </source>
</evidence>
<feature type="domain" description="ABC1 atypical kinase-like" evidence="3">
    <location>
        <begin position="89"/>
        <end position="335"/>
    </location>
</feature>
<evidence type="ECO:0000259" key="3">
    <source>
        <dbReference type="Pfam" id="PF03109"/>
    </source>
</evidence>
<feature type="domain" description="Beta-lactamase-related" evidence="2">
    <location>
        <begin position="488"/>
        <end position="667"/>
    </location>
</feature>
<dbReference type="InterPro" id="IPR012338">
    <property type="entry name" value="Beta-lactam/transpept-like"/>
</dbReference>
<dbReference type="PANTHER" id="PTHR43173">
    <property type="entry name" value="ABC1 FAMILY PROTEIN"/>
    <property type="match status" value="1"/>
</dbReference>
<gene>
    <name evidence="4" type="ORF">RS030_2305</name>
</gene>
<sequence>MNELDSWNRKWRTLWCWTHIYVHFKRAQIHARNLSEEARYAYWNEQHSHFAELIWRNISELRGWWVKVGQFLSTRSDLLPREYISYLSKLQDMMPSSEWSVMEKILESELNDDWRVFFKNINTSPMASASIAQVHEALLKDGTKVVLKIQHPNVEETLNQDMKNLTQLSWAFGIIEKGFDFYPILQEWQKSASKELDFNNELRHQQKAYEMFINSGIDIKIPKVYPNYSRKRVLTMEYINGFKITDKNKLKELGVNLKELLETLCDSFAYQIHIEGFFHGDPHPGNVFVVYNEIKKKYEPALLDWGLVKVFERNIQRAFSKMVYCVSTLNLMGLMESFEEMGFKFKDNKNPIDPEIYMDALRIAFRDSEVNQHEQESIRESGYAAYKTATELPNFNRKSIEEINPLEEWPKDILLFIRVSSLIHGICIELNENIPFLKILAKRAEEHLYSESFGNALNIINNYNRNIISGDDIIPNSITKTKYNRKIDNYVSRLIREDRVLGIQLSVIKDGRVLSNISKGKMGALDYRDISSDSLFNGFFINIGILVVAILLCVDRGYIKLDDPICHYWDGFVRYGKRNITLRHILTHRSGIHSFFSEDFSLSTLFSYEKVIKIIEDSTPEYSIDSKTIYNPFLLGWILSELISLVTNQPTADFIKNNLFIPFDLQEDMMIYLPEKKKCNIHDSSDWHSYKEKEGNTEEKVESKKSVIFELLSPKKKGRFSFFSPQRLNTIIGFGGENDNFEDEHSNIGDESPKSDEESKKKDTKNKDSTEYLNYNEIINRIAEVSRKIEFSSISHEMILKKFESATNYIKSKSGGNNSEYEKNPKKQRKYAMINSEKNKRLTTFQLFKLKPYILDPLIYNSKKVLNMWIPPTNGKYNSLSLSKFYYYLGNSRIISKNLINETFKTIVCDHTLEGLILTSGGSRRWSLGFQILECEYNPVKIDFYYNINNSHKKNNTDLPTEGNIYLGIGHSDIGGNSSFTFPELNLSFSILTNDYIKGSYVSRILTNYILESFGLLLKNYVPIRL</sequence>
<comment type="caution">
    <text evidence="4">The sequence shown here is derived from an EMBL/GenBank/DDBJ whole genome shotgun (WGS) entry which is preliminary data.</text>
</comment>
<dbReference type="PANTHER" id="PTHR43173:SF3">
    <property type="entry name" value="ABC1 FAMILY PROTEIN"/>
    <property type="match status" value="1"/>
</dbReference>
<evidence type="ECO:0000259" key="2">
    <source>
        <dbReference type="Pfam" id="PF00144"/>
    </source>
</evidence>
<dbReference type="Proteomes" id="UP001311799">
    <property type="component" value="Unassembled WGS sequence"/>
</dbReference>
<dbReference type="SUPFAM" id="SSF56601">
    <property type="entry name" value="beta-lactamase/transpeptidase-like"/>
    <property type="match status" value="1"/>
</dbReference>
<dbReference type="Pfam" id="PF00144">
    <property type="entry name" value="Beta-lactamase"/>
    <property type="match status" value="1"/>
</dbReference>
<evidence type="ECO:0000313" key="5">
    <source>
        <dbReference type="Proteomes" id="UP001311799"/>
    </source>
</evidence>
<dbReference type="SUPFAM" id="SSF56112">
    <property type="entry name" value="Protein kinase-like (PK-like)"/>
    <property type="match status" value="1"/>
</dbReference>
<dbReference type="Gene3D" id="3.40.710.10">
    <property type="entry name" value="DD-peptidase/beta-lactamase superfamily"/>
    <property type="match status" value="1"/>
</dbReference>
<evidence type="ECO:0000256" key="1">
    <source>
        <dbReference type="SAM" id="MobiDB-lite"/>
    </source>
</evidence>
<organism evidence="4 5">
    <name type="scientific">Cryptosporidium xiaoi</name>
    <dbReference type="NCBI Taxonomy" id="659607"/>
    <lineage>
        <taxon>Eukaryota</taxon>
        <taxon>Sar</taxon>
        <taxon>Alveolata</taxon>
        <taxon>Apicomplexa</taxon>
        <taxon>Conoidasida</taxon>
        <taxon>Coccidia</taxon>
        <taxon>Eucoccidiorida</taxon>
        <taxon>Eimeriorina</taxon>
        <taxon>Cryptosporidiidae</taxon>
        <taxon>Cryptosporidium</taxon>
    </lineage>
</organism>
<reference evidence="4 5" key="1">
    <citation type="submission" date="2023-10" db="EMBL/GenBank/DDBJ databases">
        <title>Comparative genomics analysis reveals potential genetic determinants of host preference in Cryptosporidium xiaoi.</title>
        <authorList>
            <person name="Xiao L."/>
            <person name="Li J."/>
        </authorList>
    </citation>
    <scope>NUCLEOTIDE SEQUENCE [LARGE SCALE GENOMIC DNA]</scope>
    <source>
        <strain evidence="4 5">52996</strain>
    </source>
</reference>
<name>A0AAV9Y224_9CRYT</name>
<dbReference type="Pfam" id="PF03109">
    <property type="entry name" value="ABC1"/>
    <property type="match status" value="1"/>
</dbReference>
<dbReference type="InterPro" id="IPR004147">
    <property type="entry name" value="ABC1_dom"/>
</dbReference>
<dbReference type="CDD" id="cd05121">
    <property type="entry name" value="ABC1_ADCK3-like"/>
    <property type="match status" value="1"/>
</dbReference>
<dbReference type="AlphaFoldDB" id="A0AAV9Y224"/>